<gene>
    <name evidence="2" type="ORF">B0A81_21110</name>
</gene>
<dbReference type="EMBL" id="MUHD01000054">
    <property type="protein sequence ID" value="OXA99953.1"/>
    <property type="molecule type" value="Genomic_DNA"/>
</dbReference>
<organism evidence="2 3">
    <name type="scientific">Flavobacterium plurextorum</name>
    <dbReference type="NCBI Taxonomy" id="1114867"/>
    <lineage>
        <taxon>Bacteria</taxon>
        <taxon>Pseudomonadati</taxon>
        <taxon>Bacteroidota</taxon>
        <taxon>Flavobacteriia</taxon>
        <taxon>Flavobacteriales</taxon>
        <taxon>Flavobacteriaceae</taxon>
        <taxon>Flavobacterium</taxon>
    </lineage>
</organism>
<keyword evidence="3" id="KW-1185">Reference proteome</keyword>
<sequence>MNKKITFLTIVFLLYVSKTNAQTWNIGYPDSTKVTATLTSKKLIIRGKGEMKDCPIYGRWKDKAISTVQIENGVTNIGNHAFYDCNDLKSISIPEGVTSIGESAFKNCENLEFIIIPNSITVIKERAFERCKSLKSFIIPNNVLQIEKYAFFECFNLKNVQLGSGLNKIGDCAFRACHNLSSITIPKSIKDIGDIAFRECYNMENYTVEEGNAQFSSIKGVLFNKRLDILLAYPNGKKGKYRIPDSTSVIGNSAFASSKINSVYIPKTVKIIKGDAFRYCDNLNKLKIPDSVEEIGVLSFASCNSLRRIELGNSITEINMYILSQNKNLLKIKISNKNLKFSSKKGILYNKPGDTLVMYPRGKKGGFMIPENVKCIKKGAFEACEGLTKIVIPESVTTIEDLAFQYSTNLIEVTNKSINPQLISNQVFSQKLCLFVPENAVTLYKKAKVWQDFVKIQKIEP</sequence>
<name>A0ABX4CNN4_9FLAO</name>
<dbReference type="InterPro" id="IPR053139">
    <property type="entry name" value="Surface_bspA-like"/>
</dbReference>
<dbReference type="InterPro" id="IPR026906">
    <property type="entry name" value="LRR_5"/>
</dbReference>
<keyword evidence="1" id="KW-0732">Signal</keyword>
<dbReference type="Pfam" id="PF13306">
    <property type="entry name" value="LRR_5"/>
    <property type="match status" value="3"/>
</dbReference>
<dbReference type="PANTHER" id="PTHR45661:SF3">
    <property type="entry name" value="IG-LIKE DOMAIN-CONTAINING PROTEIN"/>
    <property type="match status" value="1"/>
</dbReference>
<proteinExistence type="predicted"/>
<dbReference type="Gene3D" id="3.40.50.12480">
    <property type="match status" value="1"/>
</dbReference>
<dbReference type="SUPFAM" id="SSF52058">
    <property type="entry name" value="L domain-like"/>
    <property type="match status" value="2"/>
</dbReference>
<protein>
    <recommendedName>
        <fullName evidence="4">Leucine rich repeat-containing protein</fullName>
    </recommendedName>
</protein>
<evidence type="ECO:0008006" key="4">
    <source>
        <dbReference type="Google" id="ProtNLM"/>
    </source>
</evidence>
<dbReference type="PANTHER" id="PTHR45661">
    <property type="entry name" value="SURFACE ANTIGEN"/>
    <property type="match status" value="1"/>
</dbReference>
<comment type="caution">
    <text evidence="2">The sequence shown here is derived from an EMBL/GenBank/DDBJ whole genome shotgun (WGS) entry which is preliminary data.</text>
</comment>
<reference evidence="2 3" key="1">
    <citation type="submission" date="2016-11" db="EMBL/GenBank/DDBJ databases">
        <title>Whole genomes of Flavobacteriaceae.</title>
        <authorList>
            <person name="Stine C."/>
            <person name="Li C."/>
            <person name="Tadesse D."/>
        </authorList>
    </citation>
    <scope>NUCLEOTIDE SEQUENCE [LARGE SCALE GENOMIC DNA]</scope>
    <source>
        <strain evidence="2 3">CCUG 60112</strain>
    </source>
</reference>
<dbReference type="InterPro" id="IPR032675">
    <property type="entry name" value="LRR_dom_sf"/>
</dbReference>
<evidence type="ECO:0000256" key="1">
    <source>
        <dbReference type="SAM" id="SignalP"/>
    </source>
</evidence>
<dbReference type="Proteomes" id="UP000198381">
    <property type="component" value="Unassembled WGS sequence"/>
</dbReference>
<dbReference type="Gene3D" id="3.80.10.10">
    <property type="entry name" value="Ribonuclease Inhibitor"/>
    <property type="match status" value="2"/>
</dbReference>
<dbReference type="RefSeq" id="WP_089059855.1">
    <property type="nucleotide sequence ID" value="NZ_MUHD01000054.1"/>
</dbReference>
<accession>A0ABX4CNN4</accession>
<evidence type="ECO:0000313" key="3">
    <source>
        <dbReference type="Proteomes" id="UP000198381"/>
    </source>
</evidence>
<feature type="signal peptide" evidence="1">
    <location>
        <begin position="1"/>
        <end position="21"/>
    </location>
</feature>
<feature type="chain" id="PRO_5045697409" description="Leucine rich repeat-containing protein" evidence="1">
    <location>
        <begin position="22"/>
        <end position="461"/>
    </location>
</feature>
<evidence type="ECO:0000313" key="2">
    <source>
        <dbReference type="EMBL" id="OXA99953.1"/>
    </source>
</evidence>